<name>A0A2H0KNK5_9BACT</name>
<dbReference type="Gene3D" id="3.30.70.2390">
    <property type="match status" value="1"/>
</dbReference>
<organism evidence="4 5">
    <name type="scientific">Candidatus Roizmanbacteria bacterium CG11_big_fil_rev_8_21_14_0_20_35_14</name>
    <dbReference type="NCBI Taxonomy" id="1974855"/>
    <lineage>
        <taxon>Bacteria</taxon>
        <taxon>Candidatus Roizmaniibacteriota</taxon>
    </lineage>
</organism>
<feature type="domain" description="LytR/CpsA/Psr regulator C-terminal" evidence="3">
    <location>
        <begin position="71"/>
        <end position="162"/>
    </location>
</feature>
<dbReference type="Proteomes" id="UP000229570">
    <property type="component" value="Unassembled WGS sequence"/>
</dbReference>
<keyword evidence="2" id="KW-1133">Transmembrane helix</keyword>
<dbReference type="AlphaFoldDB" id="A0A2H0KNK5"/>
<dbReference type="EMBL" id="PCVL01000010">
    <property type="protein sequence ID" value="PIQ72845.1"/>
    <property type="molecule type" value="Genomic_DNA"/>
</dbReference>
<evidence type="ECO:0000313" key="4">
    <source>
        <dbReference type="EMBL" id="PIQ72845.1"/>
    </source>
</evidence>
<feature type="compositionally biased region" description="Low complexity" evidence="1">
    <location>
        <begin position="170"/>
        <end position="196"/>
    </location>
</feature>
<evidence type="ECO:0000256" key="2">
    <source>
        <dbReference type="SAM" id="Phobius"/>
    </source>
</evidence>
<evidence type="ECO:0000313" key="5">
    <source>
        <dbReference type="Proteomes" id="UP000229570"/>
    </source>
</evidence>
<evidence type="ECO:0000256" key="1">
    <source>
        <dbReference type="SAM" id="MobiDB-lite"/>
    </source>
</evidence>
<evidence type="ECO:0000259" key="3">
    <source>
        <dbReference type="Pfam" id="PF13399"/>
    </source>
</evidence>
<dbReference type="Pfam" id="PF13399">
    <property type="entry name" value="LytR_C"/>
    <property type="match status" value="1"/>
</dbReference>
<gene>
    <name evidence="4" type="ORF">COV86_00895</name>
</gene>
<feature type="transmembrane region" description="Helical" evidence="2">
    <location>
        <begin position="20"/>
        <end position="40"/>
    </location>
</feature>
<feature type="region of interest" description="Disordered" evidence="1">
    <location>
        <begin position="168"/>
        <end position="202"/>
    </location>
</feature>
<dbReference type="InterPro" id="IPR027381">
    <property type="entry name" value="LytR/CpsA/Psr_C"/>
</dbReference>
<sequence length="202" mass="21684">MIDTTSFYSSQQGENKKKNAPVLIIMVIIILALTGGIFMLRQSKKTNQTKVTVAENNEPSPTEKPEIDKKSVKIQVLNGTGTPGQAGIAVEVLKKAGYNSDSIKTANAEDFNNTITTITAKDGFNDVVSDIKDALKTTFDEIKIDSTNLDKDSEFDVVITTDGKKFEAATPTLVQSPTPTTTETTTTPTPTLTPTSTPTPTP</sequence>
<keyword evidence="2" id="KW-0472">Membrane</keyword>
<proteinExistence type="predicted"/>
<accession>A0A2H0KNK5</accession>
<keyword evidence="2" id="KW-0812">Transmembrane</keyword>
<protein>
    <recommendedName>
        <fullName evidence="3">LytR/CpsA/Psr regulator C-terminal domain-containing protein</fullName>
    </recommendedName>
</protein>
<comment type="caution">
    <text evidence="4">The sequence shown here is derived from an EMBL/GenBank/DDBJ whole genome shotgun (WGS) entry which is preliminary data.</text>
</comment>
<reference evidence="4 5" key="1">
    <citation type="submission" date="2017-09" db="EMBL/GenBank/DDBJ databases">
        <title>Depth-based differentiation of microbial function through sediment-hosted aquifers and enrichment of novel symbionts in the deep terrestrial subsurface.</title>
        <authorList>
            <person name="Probst A.J."/>
            <person name="Ladd B."/>
            <person name="Jarett J.K."/>
            <person name="Geller-Mcgrath D.E."/>
            <person name="Sieber C.M."/>
            <person name="Emerson J.B."/>
            <person name="Anantharaman K."/>
            <person name="Thomas B.C."/>
            <person name="Malmstrom R."/>
            <person name="Stieglmeier M."/>
            <person name="Klingl A."/>
            <person name="Woyke T."/>
            <person name="Ryan C.M."/>
            <person name="Banfield J.F."/>
        </authorList>
    </citation>
    <scope>NUCLEOTIDE SEQUENCE [LARGE SCALE GENOMIC DNA]</scope>
    <source>
        <strain evidence="4">CG11_big_fil_rev_8_21_14_0_20_35_14</strain>
    </source>
</reference>